<dbReference type="Proteomes" id="UP001152747">
    <property type="component" value="Unassembled WGS sequence"/>
</dbReference>
<evidence type="ECO:0000256" key="1">
    <source>
        <dbReference type="SAM" id="SignalP"/>
    </source>
</evidence>
<organism evidence="2 3">
    <name type="scientific">Caenorhabditis angaria</name>
    <dbReference type="NCBI Taxonomy" id="860376"/>
    <lineage>
        <taxon>Eukaryota</taxon>
        <taxon>Metazoa</taxon>
        <taxon>Ecdysozoa</taxon>
        <taxon>Nematoda</taxon>
        <taxon>Chromadorea</taxon>
        <taxon>Rhabditida</taxon>
        <taxon>Rhabditina</taxon>
        <taxon>Rhabditomorpha</taxon>
        <taxon>Rhabditoidea</taxon>
        <taxon>Rhabditidae</taxon>
        <taxon>Peloderinae</taxon>
        <taxon>Caenorhabditis</taxon>
    </lineage>
</organism>
<feature type="signal peptide" evidence="1">
    <location>
        <begin position="1"/>
        <end position="19"/>
    </location>
</feature>
<comment type="caution">
    <text evidence="2">The sequence shown here is derived from an EMBL/GenBank/DDBJ whole genome shotgun (WGS) entry which is preliminary data.</text>
</comment>
<dbReference type="Pfam" id="PF16839">
    <property type="entry name" value="Antimicrobial25"/>
    <property type="match status" value="1"/>
</dbReference>
<dbReference type="PANTHER" id="PTHR37971">
    <property type="entry name" value="ANTIBACTERIAL FACTOR-RELATED PEPTIDE 1-RELATED"/>
    <property type="match status" value="1"/>
</dbReference>
<evidence type="ECO:0000313" key="2">
    <source>
        <dbReference type="EMBL" id="CAI5447260.1"/>
    </source>
</evidence>
<reference evidence="2" key="1">
    <citation type="submission" date="2022-11" db="EMBL/GenBank/DDBJ databases">
        <authorList>
            <person name="Kikuchi T."/>
        </authorList>
    </citation>
    <scope>NUCLEOTIDE SEQUENCE</scope>
    <source>
        <strain evidence="2">PS1010</strain>
    </source>
</reference>
<protein>
    <submittedName>
        <fullName evidence="2">Uncharacterized protein</fullName>
    </submittedName>
</protein>
<dbReference type="GO" id="GO:0098542">
    <property type="term" value="P:defense response to other organism"/>
    <property type="evidence" value="ECO:0007669"/>
    <property type="project" value="InterPro"/>
</dbReference>
<proteinExistence type="predicted"/>
<dbReference type="InterPro" id="IPR038204">
    <property type="entry name" value="Abf-1/2_sf"/>
</dbReference>
<dbReference type="AlphaFoldDB" id="A0A9P1ILH2"/>
<dbReference type="EMBL" id="CANHGI010000004">
    <property type="protein sequence ID" value="CAI5447260.1"/>
    <property type="molecule type" value="Genomic_DNA"/>
</dbReference>
<accession>A0A9P1ILH2</accession>
<keyword evidence="1" id="KW-0732">Signal</keyword>
<sequence length="88" mass="9591">MKFIFTYIFLISFITITMAQIDFSTCARMDIPVLQKAAQGLCIASCSFQNCGTGVCEKRGGRPTCVCYRCANGGGNIPLDLLIKKKGK</sequence>
<feature type="chain" id="PRO_5040134036" evidence="1">
    <location>
        <begin position="20"/>
        <end position="88"/>
    </location>
</feature>
<dbReference type="InterPro" id="IPR031770">
    <property type="entry name" value="Abf-1/2"/>
</dbReference>
<dbReference type="PANTHER" id="PTHR37971:SF1">
    <property type="entry name" value="ANTIBACTERIAL FACTOR-RELATED PEPTIDE 1-RELATED"/>
    <property type="match status" value="1"/>
</dbReference>
<name>A0A9P1ILH2_9PELO</name>
<dbReference type="Gene3D" id="3.30.30.110">
    <property type="entry name" value="Antibacterial factor-related peptide"/>
    <property type="match status" value="1"/>
</dbReference>
<dbReference type="OrthoDB" id="5786696at2759"/>
<evidence type="ECO:0000313" key="3">
    <source>
        <dbReference type="Proteomes" id="UP001152747"/>
    </source>
</evidence>
<gene>
    <name evidence="2" type="ORF">CAMP_LOCUS9897</name>
</gene>
<keyword evidence="3" id="KW-1185">Reference proteome</keyword>